<dbReference type="PRINTS" id="PR00153">
    <property type="entry name" value="CSAPPISMRASE"/>
</dbReference>
<dbReference type="GO" id="GO:0005737">
    <property type="term" value="C:cytoplasm"/>
    <property type="evidence" value="ECO:0007669"/>
    <property type="project" value="TreeGrafter"/>
</dbReference>
<dbReference type="PROSITE" id="PS50072">
    <property type="entry name" value="CSA_PPIASE_2"/>
    <property type="match status" value="1"/>
</dbReference>
<dbReference type="GO" id="GO:0016018">
    <property type="term" value="F:cyclosporin A binding"/>
    <property type="evidence" value="ECO:0007669"/>
    <property type="project" value="TreeGrafter"/>
</dbReference>
<gene>
    <name evidence="4" type="ORF">CEUR00632_LOCUS16891</name>
    <name evidence="5" type="ORF">CEUR00632_LOCUS16892</name>
</gene>
<sequence length="219" mass="24457">MWKSHAEADRQRLMKMAKNPSLPIVWLDVAVNYLYYGRVYIVLYADKAPLAAENFRQLCTGEAGLVPAGKDNAGNRYHLADTPFYRIIDRFMCQAGAPTDSVYGGMFRDDPEGLKLSHNRTGLLSMANDGPNTNTAHFGILMAAAEYLDGHHVIFGEIIGGIEAIYQVNKLSRLMPENTHDHTAGASILDSGQADRRHLNLERIVRSPYQMKLNPDRIP</sequence>
<dbReference type="Pfam" id="PF00160">
    <property type="entry name" value="Pro_isomerase"/>
    <property type="match status" value="1"/>
</dbReference>
<dbReference type="SUPFAM" id="SSF50891">
    <property type="entry name" value="Cyclophilin-like"/>
    <property type="match status" value="1"/>
</dbReference>
<dbReference type="GO" id="GO:0006457">
    <property type="term" value="P:protein folding"/>
    <property type="evidence" value="ECO:0007669"/>
    <property type="project" value="TreeGrafter"/>
</dbReference>
<dbReference type="GO" id="GO:0003755">
    <property type="term" value="F:peptidyl-prolyl cis-trans isomerase activity"/>
    <property type="evidence" value="ECO:0007669"/>
    <property type="project" value="UniProtKB-UniRule"/>
</dbReference>
<name>A0A6U2IBQ8_9CHLO</name>
<dbReference type="EMBL" id="HBEC01036375">
    <property type="protein sequence ID" value="CAD8303070.1"/>
    <property type="molecule type" value="Transcribed_RNA"/>
</dbReference>
<dbReference type="EC" id="5.2.1.8" evidence="2"/>
<dbReference type="PANTHER" id="PTHR11071:SF561">
    <property type="entry name" value="PEPTIDYL-PROLYL CIS-TRANS ISOMERASE D-RELATED"/>
    <property type="match status" value="1"/>
</dbReference>
<evidence type="ECO:0000313" key="4">
    <source>
        <dbReference type="EMBL" id="CAD8303069.1"/>
    </source>
</evidence>
<dbReference type="Gene3D" id="2.40.100.10">
    <property type="entry name" value="Cyclophilin-like"/>
    <property type="match status" value="1"/>
</dbReference>
<comment type="catalytic activity">
    <reaction evidence="2">
        <text>[protein]-peptidylproline (omega=180) = [protein]-peptidylproline (omega=0)</text>
        <dbReference type="Rhea" id="RHEA:16237"/>
        <dbReference type="Rhea" id="RHEA-COMP:10747"/>
        <dbReference type="Rhea" id="RHEA-COMP:10748"/>
        <dbReference type="ChEBI" id="CHEBI:83833"/>
        <dbReference type="ChEBI" id="CHEBI:83834"/>
        <dbReference type="EC" id="5.2.1.8"/>
    </reaction>
</comment>
<dbReference type="EMBL" id="HBEC01036374">
    <property type="protein sequence ID" value="CAD8303069.1"/>
    <property type="molecule type" value="Transcribed_RNA"/>
</dbReference>
<proteinExistence type="inferred from homology"/>
<reference evidence="4" key="1">
    <citation type="submission" date="2021-01" db="EMBL/GenBank/DDBJ databases">
        <authorList>
            <person name="Corre E."/>
            <person name="Pelletier E."/>
            <person name="Niang G."/>
            <person name="Scheremetjew M."/>
            <person name="Finn R."/>
            <person name="Kale V."/>
            <person name="Holt S."/>
            <person name="Cochrane G."/>
            <person name="Meng A."/>
            <person name="Brown T."/>
            <person name="Cohen L."/>
        </authorList>
    </citation>
    <scope>NUCLEOTIDE SEQUENCE</scope>
    <source>
        <strain evidence="4">CCMP219</strain>
    </source>
</reference>
<dbReference type="InterPro" id="IPR029000">
    <property type="entry name" value="Cyclophilin-like_dom_sf"/>
</dbReference>
<dbReference type="PANTHER" id="PTHR11071">
    <property type="entry name" value="PEPTIDYL-PROLYL CIS-TRANS ISOMERASE"/>
    <property type="match status" value="1"/>
</dbReference>
<comment type="function">
    <text evidence="2">PPIases accelerate the folding of proteins. It catalyzes the cis-trans isomerization of proline imidic peptide bonds in oligopeptides.</text>
</comment>
<accession>A0A6U2IBQ8</accession>
<dbReference type="AlphaFoldDB" id="A0A6U2IBQ8"/>
<keyword evidence="2" id="KW-0697">Rotamase</keyword>
<evidence type="ECO:0000256" key="1">
    <source>
        <dbReference type="ARBA" id="ARBA00007365"/>
    </source>
</evidence>
<comment type="similarity">
    <text evidence="1 2">Belongs to the cyclophilin-type PPIase family.</text>
</comment>
<organism evidence="4">
    <name type="scientific">Chlamydomonas euryale</name>
    <dbReference type="NCBI Taxonomy" id="1486919"/>
    <lineage>
        <taxon>Eukaryota</taxon>
        <taxon>Viridiplantae</taxon>
        <taxon>Chlorophyta</taxon>
        <taxon>core chlorophytes</taxon>
        <taxon>Chlorophyceae</taxon>
        <taxon>CS clade</taxon>
        <taxon>Chlamydomonadales</taxon>
        <taxon>Chlamydomonadaceae</taxon>
        <taxon>Chlamydomonas</taxon>
    </lineage>
</organism>
<protein>
    <recommendedName>
        <fullName evidence="2">Peptidyl-prolyl cis-trans isomerase</fullName>
        <shortName evidence="2">PPIase</shortName>
        <ecNumber evidence="2">5.2.1.8</ecNumber>
    </recommendedName>
</protein>
<dbReference type="InterPro" id="IPR002130">
    <property type="entry name" value="Cyclophilin-type_PPIase_dom"/>
</dbReference>
<evidence type="ECO:0000256" key="2">
    <source>
        <dbReference type="RuleBase" id="RU363019"/>
    </source>
</evidence>
<evidence type="ECO:0000313" key="5">
    <source>
        <dbReference type="EMBL" id="CAD8303070.1"/>
    </source>
</evidence>
<evidence type="ECO:0000259" key="3">
    <source>
        <dbReference type="PROSITE" id="PS50072"/>
    </source>
</evidence>
<keyword evidence="2" id="KW-0413">Isomerase</keyword>
<feature type="domain" description="PPIase cyclophilin-type" evidence="3">
    <location>
        <begin position="26"/>
        <end position="193"/>
    </location>
</feature>